<accession>A0A0L0P979</accession>
<organism evidence="2 3">
    <name type="scientific">Candidozyma auris</name>
    <name type="common">Yeast</name>
    <name type="synonym">Candida auris</name>
    <dbReference type="NCBI Taxonomy" id="498019"/>
    <lineage>
        <taxon>Eukaryota</taxon>
        <taxon>Fungi</taxon>
        <taxon>Dikarya</taxon>
        <taxon>Ascomycota</taxon>
        <taxon>Saccharomycotina</taxon>
        <taxon>Pichiomycetes</taxon>
        <taxon>Metschnikowiaceae</taxon>
        <taxon>Candidozyma</taxon>
    </lineage>
</organism>
<dbReference type="AlphaFoldDB" id="A0A0L0P979"/>
<protein>
    <submittedName>
        <fullName evidence="2">Uncharacterized protein</fullName>
    </submittedName>
</protein>
<feature type="compositionally biased region" description="Pro residues" evidence="1">
    <location>
        <begin position="71"/>
        <end position="87"/>
    </location>
</feature>
<dbReference type="Proteomes" id="UP000037122">
    <property type="component" value="Unassembled WGS sequence"/>
</dbReference>
<dbReference type="VEuPathDB" id="FungiDB:QG37_00168"/>
<evidence type="ECO:0000313" key="2">
    <source>
        <dbReference type="EMBL" id="KNE02790.1"/>
    </source>
</evidence>
<feature type="compositionally biased region" description="Basic and acidic residues" evidence="1">
    <location>
        <begin position="8"/>
        <end position="17"/>
    </location>
</feature>
<dbReference type="EMBL" id="LGST01000002">
    <property type="protein sequence ID" value="KNE02790.1"/>
    <property type="molecule type" value="Genomic_DNA"/>
</dbReference>
<comment type="caution">
    <text evidence="2">The sequence shown here is derived from an EMBL/GenBank/DDBJ whole genome shotgun (WGS) entry which is preliminary data.</text>
</comment>
<evidence type="ECO:0000256" key="1">
    <source>
        <dbReference type="SAM" id="MobiDB-lite"/>
    </source>
</evidence>
<gene>
    <name evidence="2" type="ORF">QG37_00168</name>
</gene>
<reference evidence="3" key="1">
    <citation type="journal article" date="2015" name="BMC Genomics">
        <title>Draft genome of a commonly misdiagnosed multidrug resistant pathogen Candida auris.</title>
        <authorList>
            <person name="Chatterjee S."/>
            <person name="Alampalli S.V."/>
            <person name="Nageshan R.K."/>
            <person name="Chettiar S.T."/>
            <person name="Joshi S."/>
            <person name="Tatu U.S."/>
        </authorList>
    </citation>
    <scope>NUCLEOTIDE SEQUENCE [LARGE SCALE GENOMIC DNA]</scope>
    <source>
        <strain evidence="3">6684</strain>
    </source>
</reference>
<name>A0A0L0P979_CANAR</name>
<feature type="compositionally biased region" description="Basic and acidic residues" evidence="1">
    <location>
        <begin position="38"/>
        <end position="58"/>
    </location>
</feature>
<proteinExistence type="predicted"/>
<feature type="region of interest" description="Disordered" evidence="1">
    <location>
        <begin position="1"/>
        <end position="87"/>
    </location>
</feature>
<sequence>MKAHKEKAKSWNEESGRQRGCSEPWGSRGEGRNVTWGKSREAEKMRETEQKRKKEAPHPSEGGAQEESLTHPPPTRPGSPPVSPSRD</sequence>
<evidence type="ECO:0000313" key="3">
    <source>
        <dbReference type="Proteomes" id="UP000037122"/>
    </source>
</evidence>